<feature type="region of interest" description="Disordered" evidence="1">
    <location>
        <begin position="1"/>
        <end position="47"/>
    </location>
</feature>
<protein>
    <submittedName>
        <fullName evidence="2">Capsid protein</fullName>
    </submittedName>
</protein>
<proteinExistence type="predicted"/>
<dbReference type="EMBL" id="MK433218">
    <property type="protein sequence ID" value="QCX35028.1"/>
    <property type="molecule type" value="Genomic_DNA"/>
</dbReference>
<evidence type="ECO:0000313" key="2">
    <source>
        <dbReference type="EMBL" id="QCX35028.1"/>
    </source>
</evidence>
<keyword evidence="3" id="KW-1185">Reference proteome</keyword>
<sequence length="267" mass="29592">MARFIQKRKASSGPVSRSYKRSRPMRRRRFGKKTSQFTTNSTRGGGIGFRGRKYGKRRWKNLIYNSSQDKTHYRSNGVAAQSLSTPGVSFGIMNTSLQLSRRFSGNAFWVTAGGAINPDGGVMPTFATNSDLTVRGGMYGLRMVNTPDALDIDKDPLNVIVYLIYTSKGFTNGSIPAQVNVGWDPSLVPDFQTNIGKILMKKAYQIRDGDVVTIEKRMGISKIDQTEYNATISEYAWLVLLGQTSSTVVRGLALTTYYNMSFTGDVV</sequence>
<evidence type="ECO:0000256" key="1">
    <source>
        <dbReference type="SAM" id="MobiDB-lite"/>
    </source>
</evidence>
<feature type="compositionally biased region" description="Basic residues" evidence="1">
    <location>
        <begin position="18"/>
        <end position="32"/>
    </location>
</feature>
<feature type="compositionally biased region" description="Polar residues" evidence="1">
    <location>
        <begin position="33"/>
        <end position="42"/>
    </location>
</feature>
<accession>A0A4Y5QKT6</accession>
<dbReference type="Proteomes" id="UP001234449">
    <property type="component" value="Segment"/>
</dbReference>
<evidence type="ECO:0000313" key="3">
    <source>
        <dbReference type="Proteomes" id="UP001234449"/>
    </source>
</evidence>
<organism evidence="2 3">
    <name type="scientific">Blackfly DNA Virus 4</name>
    <dbReference type="NCBI Taxonomy" id="2586184"/>
    <lineage>
        <taxon>Viruses</taxon>
        <taxon>Monodnaviria</taxon>
        <taxon>Shotokuvirae</taxon>
        <taxon>Cressdnaviricota</taxon>
        <taxon>Arfiviricetes</taxon>
        <taxon>Saturnivirales</taxon>
        <taxon>Mahapunaviridae</taxon>
        <taxon>Acamarivirus</taxon>
        <taxon>Acamarivirus lunaes</taxon>
    </lineage>
</organism>
<name>A0A4Y5QKT6_9VIRU</name>
<feature type="compositionally biased region" description="Basic residues" evidence="1">
    <location>
        <begin position="1"/>
        <end position="10"/>
    </location>
</feature>
<reference evidence="2" key="1">
    <citation type="submission" date="2019-01" db="EMBL/GenBank/DDBJ databases">
        <title>Unraveling the ssDNA virome of the New Zealand blackfly.</title>
        <authorList>
            <person name="Kraberger S."/>
            <person name="Waits K."/>
            <person name="Fontenele R."/>
            <person name="Walters M."/>
            <person name="Varsani A."/>
        </authorList>
    </citation>
    <scope>NUCLEOTIDE SEQUENCE</scope>
    <source>
        <strain evidence="2">SF02_664</strain>
    </source>
</reference>
<gene>
    <name evidence="2" type="primary">cp</name>
</gene>